<organism evidence="3 4">
    <name type="scientific">Rhodomicrobium udaipurense</name>
    <dbReference type="NCBI Taxonomy" id="1202716"/>
    <lineage>
        <taxon>Bacteria</taxon>
        <taxon>Pseudomonadati</taxon>
        <taxon>Pseudomonadota</taxon>
        <taxon>Alphaproteobacteria</taxon>
        <taxon>Hyphomicrobiales</taxon>
        <taxon>Hyphomicrobiaceae</taxon>
        <taxon>Rhodomicrobium</taxon>
    </lineage>
</organism>
<evidence type="ECO:0000259" key="2">
    <source>
        <dbReference type="Pfam" id="PF11845"/>
    </source>
</evidence>
<sequence>MAFRTGGIAIVMAILGVAAAEAEEAASPEALAIEARGIVGRFADKLKGELVGAMKEGGPVAAISVCNTAAPAIASEASTGGWIVRRTSLKLRNPATAPDAWEAETLARFEAAKAGGADPTKLERAEVVESGGVRNFRYMKAIPTAAEPCLACHGTNLAEPVKAKLAELYPEDKATGYSAGDIRGAFTLTKPLP</sequence>
<evidence type="ECO:0000313" key="4">
    <source>
        <dbReference type="Proteomes" id="UP000623250"/>
    </source>
</evidence>
<reference evidence="3 4" key="1">
    <citation type="submission" date="2020-12" db="EMBL/GenBank/DDBJ databases">
        <title>Revised draft genomes of Rhodomicrobium vannielii ATCC 17100 and Rhodomicrobium udaipurense JA643.</title>
        <authorList>
            <person name="Conners E.M."/>
            <person name="Davenport E.J."/>
            <person name="Bose A."/>
        </authorList>
    </citation>
    <scope>NUCLEOTIDE SEQUENCE [LARGE SCALE GENOMIC DNA]</scope>
    <source>
        <strain evidence="3 4">JA643</strain>
    </source>
</reference>
<feature type="signal peptide" evidence="1">
    <location>
        <begin position="1"/>
        <end position="22"/>
    </location>
</feature>
<dbReference type="Proteomes" id="UP000623250">
    <property type="component" value="Unassembled WGS sequence"/>
</dbReference>
<protein>
    <submittedName>
        <fullName evidence="3">DUF3365 domain-containing protein</fullName>
    </submittedName>
</protein>
<dbReference type="AlphaFoldDB" id="A0A8I1GG72"/>
<evidence type="ECO:0000313" key="3">
    <source>
        <dbReference type="EMBL" id="MBJ7543301.1"/>
    </source>
</evidence>
<dbReference type="InterPro" id="IPR021796">
    <property type="entry name" value="Tll0287-like_dom"/>
</dbReference>
<dbReference type="RefSeq" id="WP_037240666.1">
    <property type="nucleotide sequence ID" value="NZ_JAEMUK010000012.1"/>
</dbReference>
<dbReference type="Pfam" id="PF11845">
    <property type="entry name" value="Tll0287-like"/>
    <property type="match status" value="1"/>
</dbReference>
<feature type="chain" id="PRO_5034305004" evidence="1">
    <location>
        <begin position="23"/>
        <end position="193"/>
    </location>
</feature>
<proteinExistence type="predicted"/>
<feature type="domain" description="Tll0287-like" evidence="2">
    <location>
        <begin position="54"/>
        <end position="191"/>
    </location>
</feature>
<keyword evidence="1" id="KW-0732">Signal</keyword>
<accession>A0A8I1GG72</accession>
<name>A0A8I1GG72_9HYPH</name>
<dbReference type="EMBL" id="JAEMUK010000012">
    <property type="protein sequence ID" value="MBJ7543301.1"/>
    <property type="molecule type" value="Genomic_DNA"/>
</dbReference>
<comment type="caution">
    <text evidence="3">The sequence shown here is derived from an EMBL/GenBank/DDBJ whole genome shotgun (WGS) entry which is preliminary data.</text>
</comment>
<keyword evidence="4" id="KW-1185">Reference proteome</keyword>
<evidence type="ECO:0000256" key="1">
    <source>
        <dbReference type="SAM" id="SignalP"/>
    </source>
</evidence>
<gene>
    <name evidence="3" type="ORF">JDN41_07005</name>
</gene>